<protein>
    <submittedName>
        <fullName evidence="4">LOB domain-containing protein 22</fullName>
    </submittedName>
</protein>
<dbReference type="PROSITE" id="PS50891">
    <property type="entry name" value="LOB"/>
    <property type="match status" value="1"/>
</dbReference>
<sequence length="305" mass="34318">MNPLTPESDLSYSIPTASACTACAACKFQRRKCTSDCTLAPFFPADKQSQFLNVHRLFGVSNILKILKSIEPDRRQEAMNSIIFQSNVRAQDPAGGCYRIIVDLQRRINAAQAELQFVLRQIASFRAQFDASSDIQPNLLLSQQQHQYYNDHYFSCDGQQDLHDFHEHNLIGIDINTINADEELTQEQILSIQQKAEGEEDVDERPPLDMSEMGRHAFGISADYEDVESKVNVGSTVMALSSWANPPSIILCTHDCVQVTENLVHIWCCSSDIEVEAKTIEQGEENDLKRAASFFTLTNYDTSDL</sequence>
<comment type="similarity">
    <text evidence="1">Belongs to the LOB domain-containing protein family.</text>
</comment>
<dbReference type="InterPro" id="IPR004883">
    <property type="entry name" value="LOB"/>
</dbReference>
<accession>A0A2I0WKW9</accession>
<reference evidence="4 5" key="1">
    <citation type="journal article" date="2016" name="Sci. Rep.">
        <title>The Dendrobium catenatum Lindl. genome sequence provides insights into polysaccharide synthase, floral development and adaptive evolution.</title>
        <authorList>
            <person name="Zhang G.Q."/>
            <person name="Xu Q."/>
            <person name="Bian C."/>
            <person name="Tsai W.C."/>
            <person name="Yeh C.M."/>
            <person name="Liu K.W."/>
            <person name="Yoshida K."/>
            <person name="Zhang L.S."/>
            <person name="Chang S.B."/>
            <person name="Chen F."/>
            <person name="Shi Y."/>
            <person name="Su Y.Y."/>
            <person name="Zhang Y.Q."/>
            <person name="Chen L.J."/>
            <person name="Yin Y."/>
            <person name="Lin M."/>
            <person name="Huang H."/>
            <person name="Deng H."/>
            <person name="Wang Z.W."/>
            <person name="Zhu S.L."/>
            <person name="Zhao X."/>
            <person name="Deng C."/>
            <person name="Niu S.C."/>
            <person name="Huang J."/>
            <person name="Wang M."/>
            <person name="Liu G.H."/>
            <person name="Yang H.J."/>
            <person name="Xiao X.J."/>
            <person name="Hsiao Y.Y."/>
            <person name="Wu W.L."/>
            <person name="Chen Y.Y."/>
            <person name="Mitsuda N."/>
            <person name="Ohme-Takagi M."/>
            <person name="Luo Y.B."/>
            <person name="Van de Peer Y."/>
            <person name="Liu Z.J."/>
        </authorList>
    </citation>
    <scope>NUCLEOTIDE SEQUENCE [LARGE SCALE GENOMIC DNA]</scope>
    <source>
        <tissue evidence="4">The whole plant</tissue>
    </source>
</reference>
<proteinExistence type="inferred from homology"/>
<organism evidence="4 5">
    <name type="scientific">Dendrobium catenatum</name>
    <dbReference type="NCBI Taxonomy" id="906689"/>
    <lineage>
        <taxon>Eukaryota</taxon>
        <taxon>Viridiplantae</taxon>
        <taxon>Streptophyta</taxon>
        <taxon>Embryophyta</taxon>
        <taxon>Tracheophyta</taxon>
        <taxon>Spermatophyta</taxon>
        <taxon>Magnoliopsida</taxon>
        <taxon>Liliopsida</taxon>
        <taxon>Asparagales</taxon>
        <taxon>Orchidaceae</taxon>
        <taxon>Epidendroideae</taxon>
        <taxon>Malaxideae</taxon>
        <taxon>Dendrobiinae</taxon>
        <taxon>Dendrobium</taxon>
    </lineage>
</organism>
<dbReference type="AlphaFoldDB" id="A0A2I0WKW9"/>
<evidence type="ECO:0000256" key="1">
    <source>
        <dbReference type="ARBA" id="ARBA00005474"/>
    </source>
</evidence>
<evidence type="ECO:0000256" key="2">
    <source>
        <dbReference type="SAM" id="Coils"/>
    </source>
</evidence>
<reference evidence="4 5" key="2">
    <citation type="journal article" date="2017" name="Nature">
        <title>The Apostasia genome and the evolution of orchids.</title>
        <authorList>
            <person name="Zhang G.Q."/>
            <person name="Liu K.W."/>
            <person name="Li Z."/>
            <person name="Lohaus R."/>
            <person name="Hsiao Y.Y."/>
            <person name="Niu S.C."/>
            <person name="Wang J.Y."/>
            <person name="Lin Y.C."/>
            <person name="Xu Q."/>
            <person name="Chen L.J."/>
            <person name="Yoshida K."/>
            <person name="Fujiwara S."/>
            <person name="Wang Z.W."/>
            <person name="Zhang Y.Q."/>
            <person name="Mitsuda N."/>
            <person name="Wang M."/>
            <person name="Liu G.H."/>
            <person name="Pecoraro L."/>
            <person name="Huang H.X."/>
            <person name="Xiao X.J."/>
            <person name="Lin M."/>
            <person name="Wu X.Y."/>
            <person name="Wu W.L."/>
            <person name="Chen Y.Y."/>
            <person name="Chang S.B."/>
            <person name="Sakamoto S."/>
            <person name="Ohme-Takagi M."/>
            <person name="Yagi M."/>
            <person name="Zeng S.J."/>
            <person name="Shen C.Y."/>
            <person name="Yeh C.M."/>
            <person name="Luo Y.B."/>
            <person name="Tsai W.C."/>
            <person name="Van de Peer Y."/>
            <person name="Liu Z.J."/>
        </authorList>
    </citation>
    <scope>NUCLEOTIDE SEQUENCE [LARGE SCALE GENOMIC DNA]</scope>
    <source>
        <tissue evidence="4">The whole plant</tissue>
    </source>
</reference>
<dbReference type="EMBL" id="KZ502543">
    <property type="protein sequence ID" value="PKU76303.1"/>
    <property type="molecule type" value="Genomic_DNA"/>
</dbReference>
<gene>
    <name evidence="4" type="primary">LBD22</name>
    <name evidence="4" type="ORF">MA16_Dca019532</name>
</gene>
<feature type="domain" description="LOB" evidence="3">
    <location>
        <begin position="21"/>
        <end position="122"/>
    </location>
</feature>
<keyword evidence="5" id="KW-1185">Reference proteome</keyword>
<keyword evidence="2" id="KW-0175">Coiled coil</keyword>
<dbReference type="PANTHER" id="PTHR31301:SF186">
    <property type="entry name" value="OS09G0364100 PROTEIN"/>
    <property type="match status" value="1"/>
</dbReference>
<name>A0A2I0WKW9_9ASPA</name>
<evidence type="ECO:0000313" key="5">
    <source>
        <dbReference type="Proteomes" id="UP000233837"/>
    </source>
</evidence>
<feature type="coiled-coil region" evidence="2">
    <location>
        <begin position="101"/>
        <end position="128"/>
    </location>
</feature>
<evidence type="ECO:0000313" key="4">
    <source>
        <dbReference type="EMBL" id="PKU76303.1"/>
    </source>
</evidence>
<dbReference type="PANTHER" id="PTHR31301">
    <property type="entry name" value="LOB DOMAIN-CONTAINING PROTEIN 4-RELATED"/>
    <property type="match status" value="1"/>
</dbReference>
<evidence type="ECO:0000259" key="3">
    <source>
        <dbReference type="PROSITE" id="PS50891"/>
    </source>
</evidence>
<dbReference type="Proteomes" id="UP000233837">
    <property type="component" value="Unassembled WGS sequence"/>
</dbReference>
<dbReference type="Pfam" id="PF03195">
    <property type="entry name" value="LOB"/>
    <property type="match status" value="1"/>
</dbReference>